<evidence type="ECO:0000256" key="1">
    <source>
        <dbReference type="SAM" id="MobiDB-lite"/>
    </source>
</evidence>
<dbReference type="Proteomes" id="UP000710849">
    <property type="component" value="Unassembled WGS sequence"/>
</dbReference>
<evidence type="ECO:0000313" key="3">
    <source>
        <dbReference type="Proteomes" id="UP000710849"/>
    </source>
</evidence>
<dbReference type="GeneID" id="62145964"/>
<name>A0A9P5M589_9HELO</name>
<dbReference type="RefSeq" id="XP_038736092.1">
    <property type="nucleotide sequence ID" value="XM_038872886.1"/>
</dbReference>
<accession>A0A9P5M589</accession>
<comment type="caution">
    <text evidence="2">The sequence shown here is derived from an EMBL/GenBank/DDBJ whole genome shotgun (WGS) entry which is preliminary data.</text>
</comment>
<sequence>MSTDSASSKLPQILIFRTSVTIRMSPEERALYERVALLTDPTLVTHAEKNQLHGLPPPDEEDRLCVEKVGLTMAELKDKVAASHVTLTREEADIILFGVTKTSGDLHSGKRDLLWSMDLVEEEQQLVRKELIDANLPHWGFVVFRTDYRESTDEKWHTFKGIYRMTTATVLRDCWSKANTLVTTQKSFLVFDPELDGAGLDILRERFKAMRENGEIPSGRATDCFLVVDEAVLDNNIISTKTLFKAESPGNLDPWESTLSLRAVDPDHKNKDTSDFPGYITIPLPKVFDWLYYSFVSKNENWETRYLNTKTGPAEPMDTGAPYPAYRPGTEPPSV</sequence>
<proteinExistence type="predicted"/>
<dbReference type="EMBL" id="RCSW01000004">
    <property type="protein sequence ID" value="KAF7950823.1"/>
    <property type="molecule type" value="Genomic_DNA"/>
</dbReference>
<organism evidence="2 3">
    <name type="scientific">Botrytis byssoidea</name>
    <dbReference type="NCBI Taxonomy" id="139641"/>
    <lineage>
        <taxon>Eukaryota</taxon>
        <taxon>Fungi</taxon>
        <taxon>Dikarya</taxon>
        <taxon>Ascomycota</taxon>
        <taxon>Pezizomycotina</taxon>
        <taxon>Leotiomycetes</taxon>
        <taxon>Helotiales</taxon>
        <taxon>Sclerotiniaceae</taxon>
        <taxon>Botrytis</taxon>
    </lineage>
</organism>
<protein>
    <submittedName>
        <fullName evidence="2">Uncharacterized protein</fullName>
    </submittedName>
</protein>
<dbReference type="AlphaFoldDB" id="A0A9P5M589"/>
<evidence type="ECO:0000313" key="2">
    <source>
        <dbReference type="EMBL" id="KAF7950823.1"/>
    </source>
</evidence>
<gene>
    <name evidence="2" type="ORF">EAE97_002375</name>
</gene>
<keyword evidence="3" id="KW-1185">Reference proteome</keyword>
<reference evidence="2 3" key="1">
    <citation type="journal article" date="2020" name="Genome Biol. Evol.">
        <title>Comparative genomics of Sclerotiniaceae.</title>
        <authorList>
            <person name="Valero Jimenez C.A."/>
            <person name="Steentjes M."/>
            <person name="Scholten O.E."/>
            <person name="Van Kan J.A.L."/>
        </authorList>
    </citation>
    <scope>NUCLEOTIDE SEQUENCE [LARGE SCALE GENOMIC DNA]</scope>
    <source>
        <strain evidence="2 3">MUCL 94</strain>
    </source>
</reference>
<feature type="region of interest" description="Disordered" evidence="1">
    <location>
        <begin position="310"/>
        <end position="335"/>
    </location>
</feature>